<feature type="coiled-coil region" evidence="10">
    <location>
        <begin position="1061"/>
        <end position="1091"/>
    </location>
</feature>
<evidence type="ECO:0000256" key="7">
    <source>
        <dbReference type="ARBA" id="ARBA00022833"/>
    </source>
</evidence>
<dbReference type="GO" id="GO:0008094">
    <property type="term" value="F:ATP-dependent activity, acting on DNA"/>
    <property type="evidence" value="ECO:0007669"/>
    <property type="project" value="TreeGrafter"/>
</dbReference>
<feature type="domain" description="Helicase C-terminal" evidence="14">
    <location>
        <begin position="938"/>
        <end position="1089"/>
    </location>
</feature>
<keyword evidence="8" id="KW-0067">ATP-binding</keyword>
<feature type="region of interest" description="Disordered" evidence="11">
    <location>
        <begin position="898"/>
        <end position="925"/>
    </location>
</feature>
<feature type="compositionally biased region" description="Low complexity" evidence="11">
    <location>
        <begin position="19"/>
        <end position="36"/>
    </location>
</feature>
<evidence type="ECO:0000256" key="10">
    <source>
        <dbReference type="SAM" id="Coils"/>
    </source>
</evidence>
<dbReference type="SMART" id="SM00487">
    <property type="entry name" value="DEXDc"/>
    <property type="match status" value="1"/>
</dbReference>
<feature type="domain" description="RING-type" evidence="12">
    <location>
        <begin position="821"/>
        <end position="884"/>
    </location>
</feature>
<keyword evidence="16" id="KW-1185">Reference proteome</keyword>
<evidence type="ECO:0000256" key="9">
    <source>
        <dbReference type="PROSITE-ProRule" id="PRU00175"/>
    </source>
</evidence>
<dbReference type="InterPro" id="IPR014001">
    <property type="entry name" value="Helicase_ATP-bd"/>
</dbReference>
<dbReference type="AlphaFoldDB" id="A0AA39GS23"/>
<feature type="region of interest" description="Disordered" evidence="11">
    <location>
        <begin position="1"/>
        <end position="141"/>
    </location>
</feature>
<dbReference type="InterPro" id="IPR001841">
    <property type="entry name" value="Znf_RING"/>
</dbReference>
<dbReference type="Gene3D" id="3.40.50.300">
    <property type="entry name" value="P-loop containing nucleotide triphosphate hydrolases"/>
    <property type="match status" value="1"/>
</dbReference>
<accession>A0AA39GS23</accession>
<dbReference type="GO" id="GO:0005524">
    <property type="term" value="F:ATP binding"/>
    <property type="evidence" value="ECO:0007669"/>
    <property type="project" value="UniProtKB-KW"/>
</dbReference>
<evidence type="ECO:0000256" key="4">
    <source>
        <dbReference type="ARBA" id="ARBA00022771"/>
    </source>
</evidence>
<dbReference type="SMART" id="SM00490">
    <property type="entry name" value="HELICc"/>
    <property type="match status" value="1"/>
</dbReference>
<keyword evidence="2" id="KW-0479">Metal-binding</keyword>
<feature type="compositionally biased region" description="Polar residues" evidence="11">
    <location>
        <begin position="1"/>
        <end position="15"/>
    </location>
</feature>
<evidence type="ECO:0000313" key="16">
    <source>
        <dbReference type="Proteomes" id="UP001175261"/>
    </source>
</evidence>
<dbReference type="PROSITE" id="PS00518">
    <property type="entry name" value="ZF_RING_1"/>
    <property type="match status" value="1"/>
</dbReference>
<keyword evidence="7" id="KW-0862">Zinc</keyword>
<evidence type="ECO:0000259" key="14">
    <source>
        <dbReference type="PROSITE" id="PS51194"/>
    </source>
</evidence>
<keyword evidence="3" id="KW-0547">Nucleotide-binding</keyword>
<dbReference type="SUPFAM" id="SSF57850">
    <property type="entry name" value="RING/U-box"/>
    <property type="match status" value="1"/>
</dbReference>
<evidence type="ECO:0000256" key="1">
    <source>
        <dbReference type="ARBA" id="ARBA00007025"/>
    </source>
</evidence>
<keyword evidence="10" id="KW-0175">Coiled coil</keyword>
<keyword evidence="6" id="KW-0347">Helicase</keyword>
<keyword evidence="5" id="KW-0378">Hydrolase</keyword>
<dbReference type="InterPro" id="IPR038718">
    <property type="entry name" value="SNF2-like_sf"/>
</dbReference>
<name>A0AA39GS23_SARSR</name>
<comment type="caution">
    <text evidence="15">The sequence shown here is derived from an EMBL/GenBank/DDBJ whole genome shotgun (WGS) entry which is preliminary data.</text>
</comment>
<dbReference type="CDD" id="cd18793">
    <property type="entry name" value="SF2_C_SNF"/>
    <property type="match status" value="1"/>
</dbReference>
<reference evidence="15" key="1">
    <citation type="submission" date="2022-10" db="EMBL/GenBank/DDBJ databases">
        <title>Determination and structural analysis of whole genome sequence of Sarocladium strictum F4-1.</title>
        <authorList>
            <person name="Hu L."/>
            <person name="Jiang Y."/>
        </authorList>
    </citation>
    <scope>NUCLEOTIDE SEQUENCE</scope>
    <source>
        <strain evidence="15">F4-1</strain>
    </source>
</reference>
<evidence type="ECO:0000259" key="13">
    <source>
        <dbReference type="PROSITE" id="PS51192"/>
    </source>
</evidence>
<feature type="domain" description="Helicase ATP-binding" evidence="13">
    <location>
        <begin position="448"/>
        <end position="657"/>
    </location>
</feature>
<evidence type="ECO:0000256" key="2">
    <source>
        <dbReference type="ARBA" id="ARBA00022723"/>
    </source>
</evidence>
<dbReference type="GO" id="GO:0004386">
    <property type="term" value="F:helicase activity"/>
    <property type="evidence" value="ECO:0007669"/>
    <property type="project" value="UniProtKB-KW"/>
</dbReference>
<feature type="compositionally biased region" description="Polar residues" evidence="11">
    <location>
        <begin position="50"/>
        <end position="71"/>
    </location>
</feature>
<dbReference type="InterPro" id="IPR000330">
    <property type="entry name" value="SNF2_N"/>
</dbReference>
<feature type="region of interest" description="Disordered" evidence="11">
    <location>
        <begin position="485"/>
        <end position="512"/>
    </location>
</feature>
<feature type="compositionally biased region" description="Basic and acidic residues" evidence="11">
    <location>
        <begin position="898"/>
        <end position="907"/>
    </location>
</feature>
<dbReference type="InterPro" id="IPR049730">
    <property type="entry name" value="SNF2/RAD54-like_C"/>
</dbReference>
<dbReference type="Gene3D" id="3.30.40.10">
    <property type="entry name" value="Zinc/RING finger domain, C3HC4 (zinc finger)"/>
    <property type="match status" value="1"/>
</dbReference>
<protein>
    <submittedName>
        <fullName evidence="15">Uncharacterized protein</fullName>
    </submittedName>
</protein>
<dbReference type="InterPro" id="IPR013083">
    <property type="entry name" value="Znf_RING/FYVE/PHD"/>
</dbReference>
<dbReference type="Pfam" id="PF00271">
    <property type="entry name" value="Helicase_C"/>
    <property type="match status" value="1"/>
</dbReference>
<evidence type="ECO:0000259" key="12">
    <source>
        <dbReference type="PROSITE" id="PS50089"/>
    </source>
</evidence>
<dbReference type="InterPro" id="IPR017907">
    <property type="entry name" value="Znf_RING_CS"/>
</dbReference>
<dbReference type="InterPro" id="IPR050628">
    <property type="entry name" value="SNF2_RAD54_helicase_TF"/>
</dbReference>
<feature type="compositionally biased region" description="Polar residues" evidence="11">
    <location>
        <begin position="107"/>
        <end position="116"/>
    </location>
</feature>
<proteinExistence type="inferred from homology"/>
<dbReference type="PANTHER" id="PTHR45626">
    <property type="entry name" value="TRANSCRIPTION TERMINATION FACTOR 2-RELATED"/>
    <property type="match status" value="1"/>
</dbReference>
<dbReference type="GO" id="GO:0016787">
    <property type="term" value="F:hydrolase activity"/>
    <property type="evidence" value="ECO:0007669"/>
    <property type="project" value="UniProtKB-KW"/>
</dbReference>
<comment type="similarity">
    <text evidence="1">Belongs to the SNF2/RAD54 helicase family.</text>
</comment>
<dbReference type="PROSITE" id="PS51192">
    <property type="entry name" value="HELICASE_ATP_BIND_1"/>
    <property type="match status" value="1"/>
</dbReference>
<dbReference type="CDD" id="cd18008">
    <property type="entry name" value="DEXDc_SHPRH-like"/>
    <property type="match status" value="1"/>
</dbReference>
<evidence type="ECO:0000256" key="11">
    <source>
        <dbReference type="SAM" id="MobiDB-lite"/>
    </source>
</evidence>
<dbReference type="GO" id="GO:0008270">
    <property type="term" value="F:zinc ion binding"/>
    <property type="evidence" value="ECO:0007669"/>
    <property type="project" value="UniProtKB-KW"/>
</dbReference>
<dbReference type="PROSITE" id="PS50089">
    <property type="entry name" value="ZF_RING_2"/>
    <property type="match status" value="1"/>
</dbReference>
<evidence type="ECO:0000313" key="15">
    <source>
        <dbReference type="EMBL" id="KAK0391062.1"/>
    </source>
</evidence>
<dbReference type="Pfam" id="PF00176">
    <property type="entry name" value="SNF2-rel_dom"/>
    <property type="match status" value="1"/>
</dbReference>
<dbReference type="PROSITE" id="PS51194">
    <property type="entry name" value="HELICASE_CTER"/>
    <property type="match status" value="1"/>
</dbReference>
<dbReference type="Gene3D" id="3.40.50.10810">
    <property type="entry name" value="Tandem AAA-ATPase domain"/>
    <property type="match status" value="1"/>
</dbReference>
<dbReference type="Proteomes" id="UP001175261">
    <property type="component" value="Unassembled WGS sequence"/>
</dbReference>
<organism evidence="15 16">
    <name type="scientific">Sarocladium strictum</name>
    <name type="common">Black bundle disease fungus</name>
    <name type="synonym">Acremonium strictum</name>
    <dbReference type="NCBI Taxonomy" id="5046"/>
    <lineage>
        <taxon>Eukaryota</taxon>
        <taxon>Fungi</taxon>
        <taxon>Dikarya</taxon>
        <taxon>Ascomycota</taxon>
        <taxon>Pezizomycotina</taxon>
        <taxon>Sordariomycetes</taxon>
        <taxon>Hypocreomycetidae</taxon>
        <taxon>Hypocreales</taxon>
        <taxon>Sarocladiaceae</taxon>
        <taxon>Sarocladium</taxon>
    </lineage>
</organism>
<evidence type="ECO:0000256" key="6">
    <source>
        <dbReference type="ARBA" id="ARBA00022806"/>
    </source>
</evidence>
<dbReference type="InterPro" id="IPR001650">
    <property type="entry name" value="Helicase_C-like"/>
</dbReference>
<gene>
    <name evidence="15" type="ORF">NLU13_0564</name>
</gene>
<evidence type="ECO:0000256" key="5">
    <source>
        <dbReference type="ARBA" id="ARBA00022801"/>
    </source>
</evidence>
<keyword evidence="4 9" id="KW-0863">Zinc-finger</keyword>
<dbReference type="EMBL" id="JAPDFR010000001">
    <property type="protein sequence ID" value="KAK0391062.1"/>
    <property type="molecule type" value="Genomic_DNA"/>
</dbReference>
<dbReference type="GO" id="GO:0005634">
    <property type="term" value="C:nucleus"/>
    <property type="evidence" value="ECO:0007669"/>
    <property type="project" value="TreeGrafter"/>
</dbReference>
<dbReference type="SUPFAM" id="SSF52540">
    <property type="entry name" value="P-loop containing nucleoside triphosphate hydrolases"/>
    <property type="match status" value="2"/>
</dbReference>
<dbReference type="GO" id="GO:0006281">
    <property type="term" value="P:DNA repair"/>
    <property type="evidence" value="ECO:0007669"/>
    <property type="project" value="TreeGrafter"/>
</dbReference>
<sequence length="1106" mass="122455">MPANGRQITVPTSAASWDPRALLQPRARAAEPPTATHNGSIDSAVGSPISRGNTPGLTNSSSAIFQFPSSNGTPAYTGTTTSATSSPGSEHRSYGYRGAGDFIERMNNVQDRTTVPQPKRRKLGESDSPSDSPAVQVRSGSGILGSYVKEKREEASLARSASAMTVDLTSGTDDEVVMIQDPKDEEVCYGMIKTSLMCSVAPSPKPGSQSVFGPSYNPIIKIVLKRQTGERTHTVQAYDHTRTIIGKMHIEGARALAPLMDSNVKLRTEARIPSQPKKPNEIPGQPISRMYTLDVVLYGPMKYAKNIGIHLMRNDLRLIVPAMVQKGIKVHNPHLPDNRPPAPKAYPTDANGAFISTSTRTVEEIRSEVLGVFDSLTRTEDLPEMEADSRITTALLKHQKQGLYFMTQREKPYTEQAEDGIMVSFWKTRLTPSRETLYSNVITGHTQRQPPPDTRGGILADMMGLGKTLSILSLISSTLEDAQAWAATEPKQPASAEPRSVNHGSHVPPQQTFGLTPVSANIKATLLICPLSTITNWEEQIKQHLVPEGLSYHIYHGSNRIKDVDRLANFDLIITTYGSVSNELSSRRKGKHGQFPLEQLGFFRIVLDEAHMIREQNTLQFKAIIRLQAQRRWAVTGTPVQNRLDDLAALLAFIRLHPFEDRGKFTRHIVEPFKACDPEIVPKLRVLVDTITLRRLKDKIDLPPREDLVIKLDFSEEERSVYEMFAKNAQDRVKVLAGVDMGKTLGGNSYIHILKAILRLRLLCAHGKDLLNEEDLATLQGMSADMAINLDDSSDDEKPALSTRKALEIFGLMVETNNADCKECGRALGAHEGANIETENQDDLLGFMTPCFHVLCKTCVDDFKKNANVLKDPNTNSGPCPICNNTVKYEYVELRQRDVDAEHEGPAKSRTKSGNSKSMEKYSGPHTKTKALLEDLLASKALSEANPNEPPYKSVVFSGWTSHLDLIEMALRTAGITFTRLDGSMSRVARTNAMDRFREDSNVQVILVSIMAGGLGLNLTAGNSVYVMEPQYNPAAEAQAIDRVHRLGQERPVRTVRYIMRDSFEEKMLELQDKKKKLANLSMDAKALDKTEAAKQKLMDLRSLFK</sequence>
<dbReference type="InterPro" id="IPR027417">
    <property type="entry name" value="P-loop_NTPase"/>
</dbReference>
<dbReference type="PANTHER" id="PTHR45626:SF52">
    <property type="entry name" value="SINGLE-STRANDED DNA-DEPENDENT ATPASE (EUROFUNG)"/>
    <property type="match status" value="1"/>
</dbReference>
<evidence type="ECO:0000256" key="3">
    <source>
        <dbReference type="ARBA" id="ARBA00022741"/>
    </source>
</evidence>
<feature type="compositionally biased region" description="Low complexity" evidence="11">
    <location>
        <begin position="72"/>
        <end position="88"/>
    </location>
</feature>
<evidence type="ECO:0000256" key="8">
    <source>
        <dbReference type="ARBA" id="ARBA00022840"/>
    </source>
</evidence>